<name>A0A7J0D4X5_STRMI</name>
<dbReference type="Proteomes" id="UP000498740">
    <property type="component" value="Unassembled WGS sequence"/>
</dbReference>
<gene>
    <name evidence="1" type="ORF">Smic_83240</name>
</gene>
<dbReference type="EMBL" id="BLWD01000003">
    <property type="protein sequence ID" value="GFN09768.1"/>
    <property type="molecule type" value="Genomic_DNA"/>
</dbReference>
<dbReference type="AlphaFoldDB" id="A0A7J0D4X5"/>
<comment type="caution">
    <text evidence="1">The sequence shown here is derived from an EMBL/GenBank/DDBJ whole genome shotgun (WGS) entry which is preliminary data.</text>
</comment>
<evidence type="ECO:0000313" key="2">
    <source>
        <dbReference type="Proteomes" id="UP000498740"/>
    </source>
</evidence>
<sequence length="88" mass="9527">MPFAPGIVCEVADPVGVELRRQLAPAAPEEEPAPEGVVLVTEAKSVQLDGLQRQDEWILRIRTAENRCLDLPSITPHAPSCSSQLNKA</sequence>
<reference evidence="1 2" key="1">
    <citation type="submission" date="2020-05" db="EMBL/GenBank/DDBJ databases">
        <title>Whole genome shotgun sequence of Streptomyces microflavus NBRC 13062.</title>
        <authorList>
            <person name="Komaki H."/>
            <person name="Tamura T."/>
        </authorList>
    </citation>
    <scope>NUCLEOTIDE SEQUENCE [LARGE SCALE GENOMIC DNA]</scope>
    <source>
        <strain evidence="1 2">NBRC 13062</strain>
    </source>
</reference>
<organism evidence="1 2">
    <name type="scientific">Streptomyces microflavus</name>
    <name type="common">Streptomyces lipmanii</name>
    <dbReference type="NCBI Taxonomy" id="1919"/>
    <lineage>
        <taxon>Bacteria</taxon>
        <taxon>Bacillati</taxon>
        <taxon>Actinomycetota</taxon>
        <taxon>Actinomycetes</taxon>
        <taxon>Kitasatosporales</taxon>
        <taxon>Streptomycetaceae</taxon>
        <taxon>Streptomyces</taxon>
    </lineage>
</organism>
<accession>A0A7J0D4X5</accession>
<evidence type="ECO:0000313" key="1">
    <source>
        <dbReference type="EMBL" id="GFN09768.1"/>
    </source>
</evidence>
<proteinExistence type="predicted"/>
<protein>
    <submittedName>
        <fullName evidence="1">Uncharacterized protein</fullName>
    </submittedName>
</protein>